<evidence type="ECO:0000256" key="5">
    <source>
        <dbReference type="SAM" id="SignalP"/>
    </source>
</evidence>
<gene>
    <name evidence="6" type="ORF">CSUB01_09814</name>
</gene>
<dbReference type="PANTHER" id="PTHR10272:SF14">
    <property type="entry name" value="PAF ACETYLHYDROLASE FAMILY PROTEIN"/>
    <property type="match status" value="1"/>
</dbReference>
<dbReference type="Pfam" id="PF03403">
    <property type="entry name" value="PAF-AH_p_II"/>
    <property type="match status" value="2"/>
</dbReference>
<dbReference type="OMA" id="EFRWSRG"/>
<keyword evidence="7" id="KW-1185">Reference proteome</keyword>
<evidence type="ECO:0000313" key="7">
    <source>
        <dbReference type="Proteomes" id="UP000027238"/>
    </source>
</evidence>
<sequence>MIFSVFLGLASLAAAVIIPGPPGPHPVALRVRAFEDAARWDPHAPKDQPEKRRVMVSLNIPIKKEVNCSAEIVPYMPPITAGVYDQMATTMYGLPNNIFSAMELEFCHAKATCTPKADKYPLVVFSPGRTASRLAYGMLARSLASYGYIVANLDHTYDAFVVEFPDGSVRYAENATNSDTDYVESLLDTRQKDVSFIIDQLLDTSVTSSLMAGTQASIDPNRIFVAGHSSGGATAAASLYADDRVLGGLNFDGLIIGPITTEGTHKPLVLIVAPTNFEYIPRWNETWSNLRGPSLMLTVAGTTHLSFFDIPKLPTILALPTEYDELVKQVLGTIQSDTLEKIEMELLLRALDFVLGDQKNALCSIENIGPEVEELWGKNLPCS</sequence>
<feature type="signal peptide" evidence="5">
    <location>
        <begin position="1"/>
        <end position="15"/>
    </location>
</feature>
<dbReference type="STRING" id="1173701.A0A066XQB2"/>
<keyword evidence="2" id="KW-0378">Hydrolase</keyword>
<keyword evidence="4" id="KW-0443">Lipid metabolism</keyword>
<dbReference type="OrthoDB" id="2363873at2759"/>
<dbReference type="InterPro" id="IPR029058">
    <property type="entry name" value="AB_hydrolase_fold"/>
</dbReference>
<organism evidence="6 7">
    <name type="scientific">Colletotrichum sublineola</name>
    <name type="common">Sorghum anthracnose fungus</name>
    <dbReference type="NCBI Taxonomy" id="1173701"/>
    <lineage>
        <taxon>Eukaryota</taxon>
        <taxon>Fungi</taxon>
        <taxon>Dikarya</taxon>
        <taxon>Ascomycota</taxon>
        <taxon>Pezizomycotina</taxon>
        <taxon>Sordariomycetes</taxon>
        <taxon>Hypocreomycetidae</taxon>
        <taxon>Glomerellales</taxon>
        <taxon>Glomerellaceae</taxon>
        <taxon>Colletotrichum</taxon>
        <taxon>Colletotrichum graminicola species complex</taxon>
    </lineage>
</organism>
<comment type="caution">
    <text evidence="6">The sequence shown here is derived from an EMBL/GenBank/DDBJ whole genome shotgun (WGS) entry which is preliminary data.</text>
</comment>
<feature type="chain" id="PRO_5012745802" description="1-alkyl-2-acetylglycerophosphocholine esterase" evidence="5">
    <location>
        <begin position="16"/>
        <end position="383"/>
    </location>
</feature>
<dbReference type="Gene3D" id="3.40.50.1820">
    <property type="entry name" value="alpha/beta hydrolase"/>
    <property type="match status" value="1"/>
</dbReference>
<evidence type="ECO:0000256" key="1">
    <source>
        <dbReference type="ARBA" id="ARBA00013201"/>
    </source>
</evidence>
<evidence type="ECO:0000256" key="2">
    <source>
        <dbReference type="ARBA" id="ARBA00022801"/>
    </source>
</evidence>
<dbReference type="Proteomes" id="UP000027238">
    <property type="component" value="Unassembled WGS sequence"/>
</dbReference>
<dbReference type="GO" id="GO:0003847">
    <property type="term" value="F:1-alkyl-2-acetylglycerophosphocholine esterase activity"/>
    <property type="evidence" value="ECO:0007669"/>
    <property type="project" value="UniProtKB-EC"/>
</dbReference>
<dbReference type="AlphaFoldDB" id="A0A066XQB2"/>
<proteinExistence type="predicted"/>
<dbReference type="HOGENOM" id="CLU_026278_0_0_1"/>
<evidence type="ECO:0000256" key="3">
    <source>
        <dbReference type="ARBA" id="ARBA00022963"/>
    </source>
</evidence>
<keyword evidence="3" id="KW-0442">Lipid degradation</keyword>
<dbReference type="PANTHER" id="PTHR10272">
    <property type="entry name" value="PLATELET-ACTIVATING FACTOR ACETYLHYDROLASE"/>
    <property type="match status" value="1"/>
</dbReference>
<dbReference type="EC" id="3.1.1.47" evidence="1"/>
<evidence type="ECO:0000256" key="4">
    <source>
        <dbReference type="ARBA" id="ARBA00023098"/>
    </source>
</evidence>
<keyword evidence="5" id="KW-0732">Signal</keyword>
<dbReference type="EMBL" id="JMSE01000259">
    <property type="protein sequence ID" value="KDN71067.1"/>
    <property type="molecule type" value="Genomic_DNA"/>
</dbReference>
<reference evidence="7" key="1">
    <citation type="journal article" date="2014" name="Genome Announc.">
        <title>Draft genome sequence of Colletotrichum sublineola, a destructive pathogen of cultivated sorghum.</title>
        <authorList>
            <person name="Baroncelli R."/>
            <person name="Sanz-Martin J.M."/>
            <person name="Rech G.E."/>
            <person name="Sukno S.A."/>
            <person name="Thon M.R."/>
        </authorList>
    </citation>
    <scope>NUCLEOTIDE SEQUENCE [LARGE SCALE GENOMIC DNA]</scope>
    <source>
        <strain evidence="7">TX430BB</strain>
    </source>
</reference>
<name>A0A066XQB2_COLSU</name>
<evidence type="ECO:0000313" key="6">
    <source>
        <dbReference type="EMBL" id="KDN71067.1"/>
    </source>
</evidence>
<dbReference type="SUPFAM" id="SSF53474">
    <property type="entry name" value="alpha/beta-Hydrolases"/>
    <property type="match status" value="1"/>
</dbReference>
<accession>A0A066XQB2</accession>
<dbReference type="GO" id="GO:0016042">
    <property type="term" value="P:lipid catabolic process"/>
    <property type="evidence" value="ECO:0007669"/>
    <property type="project" value="UniProtKB-KW"/>
</dbReference>
<dbReference type="eggNOG" id="KOG3847">
    <property type="taxonomic scope" value="Eukaryota"/>
</dbReference>
<protein>
    <recommendedName>
        <fullName evidence="1">1-alkyl-2-acetylglycerophosphocholine esterase</fullName>
        <ecNumber evidence="1">3.1.1.47</ecNumber>
    </recommendedName>
</protein>